<proteinExistence type="predicted"/>
<evidence type="ECO:0000313" key="2">
    <source>
        <dbReference type="EMBL" id="PNX59979.1"/>
    </source>
</evidence>
<reference evidence="2 3" key="2">
    <citation type="journal article" date="2017" name="Front. Plant Sci.">
        <title>Gene Classification and Mining of Molecular Markers Useful in Red Clover (Trifolium pratense) Breeding.</title>
        <authorList>
            <person name="Istvanek J."/>
            <person name="Dluhosova J."/>
            <person name="Dluhos P."/>
            <person name="Patkova L."/>
            <person name="Nedelnik J."/>
            <person name="Repkova J."/>
        </authorList>
    </citation>
    <scope>NUCLEOTIDE SEQUENCE [LARGE SCALE GENOMIC DNA]</scope>
    <source>
        <strain evidence="3">cv. Tatra</strain>
        <tissue evidence="2">Young leaves</tissue>
    </source>
</reference>
<feature type="compositionally biased region" description="Acidic residues" evidence="1">
    <location>
        <begin position="49"/>
        <end position="69"/>
    </location>
</feature>
<organism evidence="2 3">
    <name type="scientific">Trifolium pratense</name>
    <name type="common">Red clover</name>
    <dbReference type="NCBI Taxonomy" id="57577"/>
    <lineage>
        <taxon>Eukaryota</taxon>
        <taxon>Viridiplantae</taxon>
        <taxon>Streptophyta</taxon>
        <taxon>Embryophyta</taxon>
        <taxon>Tracheophyta</taxon>
        <taxon>Spermatophyta</taxon>
        <taxon>Magnoliopsida</taxon>
        <taxon>eudicotyledons</taxon>
        <taxon>Gunneridae</taxon>
        <taxon>Pentapetalae</taxon>
        <taxon>rosids</taxon>
        <taxon>fabids</taxon>
        <taxon>Fabales</taxon>
        <taxon>Fabaceae</taxon>
        <taxon>Papilionoideae</taxon>
        <taxon>50 kb inversion clade</taxon>
        <taxon>NPAAA clade</taxon>
        <taxon>Hologalegina</taxon>
        <taxon>IRL clade</taxon>
        <taxon>Trifolieae</taxon>
        <taxon>Trifolium</taxon>
    </lineage>
</organism>
<feature type="non-terminal residue" evidence="2">
    <location>
        <position position="1"/>
    </location>
</feature>
<reference evidence="2 3" key="1">
    <citation type="journal article" date="2014" name="Am. J. Bot.">
        <title>Genome assembly and annotation for red clover (Trifolium pratense; Fabaceae).</title>
        <authorList>
            <person name="Istvanek J."/>
            <person name="Jaros M."/>
            <person name="Krenek A."/>
            <person name="Repkova J."/>
        </authorList>
    </citation>
    <scope>NUCLEOTIDE SEQUENCE [LARGE SCALE GENOMIC DNA]</scope>
    <source>
        <strain evidence="3">cv. Tatra</strain>
        <tissue evidence="2">Young leaves</tissue>
    </source>
</reference>
<sequence>VHTKKRNHLKQVTMNKDEEDEGDHISLDVGQDASIGDVLGDDLEHPPIDDENDIDVVEVEENEDEDGGS</sequence>
<evidence type="ECO:0000313" key="3">
    <source>
        <dbReference type="Proteomes" id="UP000236291"/>
    </source>
</evidence>
<accession>A0A2K3K0Z6</accession>
<dbReference type="EMBL" id="ASHM01081770">
    <property type="protein sequence ID" value="PNX59979.1"/>
    <property type="molecule type" value="Genomic_DNA"/>
</dbReference>
<evidence type="ECO:0000256" key="1">
    <source>
        <dbReference type="SAM" id="MobiDB-lite"/>
    </source>
</evidence>
<comment type="caution">
    <text evidence="2">The sequence shown here is derived from an EMBL/GenBank/DDBJ whole genome shotgun (WGS) entry which is preliminary data.</text>
</comment>
<name>A0A2K3K0Z6_TRIPR</name>
<gene>
    <name evidence="2" type="ORF">L195_g051694</name>
</gene>
<feature type="region of interest" description="Disordered" evidence="1">
    <location>
        <begin position="1"/>
        <end position="69"/>
    </location>
</feature>
<protein>
    <submittedName>
        <fullName evidence="2">Uncharacterized protein</fullName>
    </submittedName>
</protein>
<dbReference type="Proteomes" id="UP000236291">
    <property type="component" value="Unassembled WGS sequence"/>
</dbReference>
<dbReference type="AlphaFoldDB" id="A0A2K3K0Z6"/>